<organism evidence="1 2">
    <name type="scientific">Mya arenaria</name>
    <name type="common">Soft-shell clam</name>
    <dbReference type="NCBI Taxonomy" id="6604"/>
    <lineage>
        <taxon>Eukaryota</taxon>
        <taxon>Metazoa</taxon>
        <taxon>Spiralia</taxon>
        <taxon>Lophotrochozoa</taxon>
        <taxon>Mollusca</taxon>
        <taxon>Bivalvia</taxon>
        <taxon>Autobranchia</taxon>
        <taxon>Heteroconchia</taxon>
        <taxon>Euheterodonta</taxon>
        <taxon>Imparidentia</taxon>
        <taxon>Neoheterodontei</taxon>
        <taxon>Myida</taxon>
        <taxon>Myoidea</taxon>
        <taxon>Myidae</taxon>
        <taxon>Mya</taxon>
    </lineage>
</organism>
<name>A0ABY7FV19_MYAAR</name>
<accession>A0ABY7FV19</accession>
<protein>
    <submittedName>
        <fullName evidence="1">Uncharacterized protein</fullName>
    </submittedName>
</protein>
<dbReference type="EMBL" id="CP111024">
    <property type="protein sequence ID" value="WAR24691.1"/>
    <property type="molecule type" value="Genomic_DNA"/>
</dbReference>
<proteinExistence type="predicted"/>
<dbReference type="Proteomes" id="UP001164746">
    <property type="component" value="Chromosome 13"/>
</dbReference>
<evidence type="ECO:0000313" key="2">
    <source>
        <dbReference type="Proteomes" id="UP001164746"/>
    </source>
</evidence>
<keyword evidence="2" id="KW-1185">Reference proteome</keyword>
<reference evidence="1" key="1">
    <citation type="submission" date="2022-11" db="EMBL/GenBank/DDBJ databases">
        <title>Centuries of genome instability and evolution in soft-shell clam transmissible cancer (bioRxiv).</title>
        <authorList>
            <person name="Hart S.F.M."/>
            <person name="Yonemitsu M.A."/>
            <person name="Giersch R.M."/>
            <person name="Beal B.F."/>
            <person name="Arriagada G."/>
            <person name="Davis B.W."/>
            <person name="Ostrander E.A."/>
            <person name="Goff S.P."/>
            <person name="Metzger M.J."/>
        </authorList>
    </citation>
    <scope>NUCLEOTIDE SEQUENCE</scope>
    <source>
        <strain evidence="1">MELC-2E11</strain>
        <tissue evidence="1">Siphon/mantle</tissue>
    </source>
</reference>
<sequence>MVFEPQNECVLKLNNGRARVLKWPDPDFSPMISILGDEICPLFFLPKSMLQKHSTPIEYIGMRDEIIIQLILDKHPLSRPLILLMPSLLLFWTVHLEGYYT</sequence>
<evidence type="ECO:0000313" key="1">
    <source>
        <dbReference type="EMBL" id="WAR24691.1"/>
    </source>
</evidence>
<gene>
    <name evidence="1" type="ORF">MAR_038360</name>
</gene>